<dbReference type="Proteomes" id="UP001499930">
    <property type="component" value="Unassembled WGS sequence"/>
</dbReference>
<evidence type="ECO:0000313" key="1">
    <source>
        <dbReference type="EMBL" id="GAA2990300.1"/>
    </source>
</evidence>
<protein>
    <recommendedName>
        <fullName evidence="3">PD-(D/E)XK endonuclease-like domain-containing protein</fullName>
    </recommendedName>
</protein>
<dbReference type="RefSeq" id="WP_344888353.1">
    <property type="nucleotide sequence ID" value="NZ_BAAAWD010000004.1"/>
</dbReference>
<gene>
    <name evidence="1" type="ORF">GCM10017559_07880</name>
</gene>
<proteinExistence type="predicted"/>
<evidence type="ECO:0000313" key="2">
    <source>
        <dbReference type="Proteomes" id="UP001499930"/>
    </source>
</evidence>
<name>A0ABN3XTE9_9ACTN</name>
<sequence>MTDPKHARDTDNGRYYQDPKSGALYMSVTNALNTLNKPALAPAAAKVTAEYFAEHLPTAVKASRNPAAMDEFIKAAKAEHKTVWETRRDLGSRVHALAEAHVLGTPIEADAEAAPFVDQYALFLKEFGVNPSDDIDAVEVTVLDRTHRYGGTADLWMRLTNLPAGQPDGLWLVDIKTSLTKSASTVYQDHPLQLAALRYAELALGPDDSEHPIPEFAGAAILNLRQHAYGFVPVPATREVHAGFLGLLGASYVLHGLDMKPCKPLNTPTRKPRTRKAAA</sequence>
<keyword evidence="2" id="KW-1185">Reference proteome</keyword>
<organism evidence="1 2">
    <name type="scientific">Streptosporangium longisporum</name>
    <dbReference type="NCBI Taxonomy" id="46187"/>
    <lineage>
        <taxon>Bacteria</taxon>
        <taxon>Bacillati</taxon>
        <taxon>Actinomycetota</taxon>
        <taxon>Actinomycetes</taxon>
        <taxon>Streptosporangiales</taxon>
        <taxon>Streptosporangiaceae</taxon>
        <taxon>Streptosporangium</taxon>
    </lineage>
</organism>
<comment type="caution">
    <text evidence="1">The sequence shown here is derived from an EMBL/GenBank/DDBJ whole genome shotgun (WGS) entry which is preliminary data.</text>
</comment>
<evidence type="ECO:0008006" key="3">
    <source>
        <dbReference type="Google" id="ProtNLM"/>
    </source>
</evidence>
<reference evidence="1 2" key="1">
    <citation type="journal article" date="2019" name="Int. J. Syst. Evol. Microbiol.">
        <title>The Global Catalogue of Microorganisms (GCM) 10K type strain sequencing project: providing services to taxonomists for standard genome sequencing and annotation.</title>
        <authorList>
            <consortium name="The Broad Institute Genomics Platform"/>
            <consortium name="The Broad Institute Genome Sequencing Center for Infectious Disease"/>
            <person name="Wu L."/>
            <person name="Ma J."/>
        </authorList>
    </citation>
    <scope>NUCLEOTIDE SEQUENCE [LARGE SCALE GENOMIC DNA]</scope>
    <source>
        <strain evidence="1 2">JCM 3106</strain>
    </source>
</reference>
<dbReference type="EMBL" id="BAAAWD010000004">
    <property type="protein sequence ID" value="GAA2990300.1"/>
    <property type="molecule type" value="Genomic_DNA"/>
</dbReference>
<accession>A0ABN3XTE9</accession>